<name>A0A0A9GRN5_ARUDO</name>
<sequence length="39" mass="4447">MCLQAPKTEPYYMQFQSPTINPVELKLTIWSTELLGTSS</sequence>
<protein>
    <submittedName>
        <fullName evidence="1">Uncharacterized protein</fullName>
    </submittedName>
</protein>
<reference evidence="1" key="1">
    <citation type="submission" date="2014-09" db="EMBL/GenBank/DDBJ databases">
        <authorList>
            <person name="Magalhaes I.L.F."/>
            <person name="Oliveira U."/>
            <person name="Santos F.R."/>
            <person name="Vidigal T.H.D.A."/>
            <person name="Brescovit A.D."/>
            <person name="Santos A.J."/>
        </authorList>
    </citation>
    <scope>NUCLEOTIDE SEQUENCE</scope>
    <source>
        <tissue evidence="1">Shoot tissue taken approximately 20 cm above the soil surface</tissue>
    </source>
</reference>
<reference evidence="1" key="2">
    <citation type="journal article" date="2015" name="Data Brief">
        <title>Shoot transcriptome of the giant reed, Arundo donax.</title>
        <authorList>
            <person name="Barrero R.A."/>
            <person name="Guerrero F.D."/>
            <person name="Moolhuijzen P."/>
            <person name="Goolsby J.A."/>
            <person name="Tidwell J."/>
            <person name="Bellgard S.E."/>
            <person name="Bellgard M.I."/>
        </authorList>
    </citation>
    <scope>NUCLEOTIDE SEQUENCE</scope>
    <source>
        <tissue evidence="1">Shoot tissue taken approximately 20 cm above the soil surface</tissue>
    </source>
</reference>
<evidence type="ECO:0000313" key="1">
    <source>
        <dbReference type="EMBL" id="JAE26069.1"/>
    </source>
</evidence>
<organism evidence="1">
    <name type="scientific">Arundo donax</name>
    <name type="common">Giant reed</name>
    <name type="synonym">Donax arundinaceus</name>
    <dbReference type="NCBI Taxonomy" id="35708"/>
    <lineage>
        <taxon>Eukaryota</taxon>
        <taxon>Viridiplantae</taxon>
        <taxon>Streptophyta</taxon>
        <taxon>Embryophyta</taxon>
        <taxon>Tracheophyta</taxon>
        <taxon>Spermatophyta</taxon>
        <taxon>Magnoliopsida</taxon>
        <taxon>Liliopsida</taxon>
        <taxon>Poales</taxon>
        <taxon>Poaceae</taxon>
        <taxon>PACMAD clade</taxon>
        <taxon>Arundinoideae</taxon>
        <taxon>Arundineae</taxon>
        <taxon>Arundo</taxon>
    </lineage>
</organism>
<dbReference type="EMBL" id="GBRH01171827">
    <property type="protein sequence ID" value="JAE26069.1"/>
    <property type="molecule type" value="Transcribed_RNA"/>
</dbReference>
<accession>A0A0A9GRN5</accession>
<dbReference type="AlphaFoldDB" id="A0A0A9GRN5"/>
<proteinExistence type="predicted"/>